<keyword evidence="9" id="KW-0446">Lipid-binding</keyword>
<name>A0A4V6I7Z2_STECR</name>
<dbReference type="Pfam" id="PF16026">
    <property type="entry name" value="MIEAP"/>
    <property type="match status" value="1"/>
</dbReference>
<evidence type="ECO:0000313" key="16">
    <source>
        <dbReference type="Proteomes" id="UP000298663"/>
    </source>
</evidence>
<dbReference type="Proteomes" id="UP000298663">
    <property type="component" value="Chromosome X"/>
</dbReference>
<dbReference type="PANTHER" id="PTHR21771:SF1">
    <property type="entry name" value="MITOCHONDRIA-EATING PROTEIN"/>
    <property type="match status" value="1"/>
</dbReference>
<dbReference type="GO" id="GO:0005759">
    <property type="term" value="C:mitochondrial matrix"/>
    <property type="evidence" value="ECO:0007669"/>
    <property type="project" value="UniProtKB-SubCell"/>
</dbReference>
<dbReference type="InterPro" id="IPR026169">
    <property type="entry name" value="MIEAP"/>
</dbReference>
<evidence type="ECO:0000256" key="3">
    <source>
        <dbReference type="ARBA" id="ARBA00004496"/>
    </source>
</evidence>
<evidence type="ECO:0000256" key="6">
    <source>
        <dbReference type="ARBA" id="ARBA00022490"/>
    </source>
</evidence>
<reference evidence="15 16" key="2">
    <citation type="journal article" date="2019" name="G3 (Bethesda)">
        <title>Hybrid Assembly of the Genome of the Entomopathogenic Nematode Steinernema carpocapsae Identifies the X-Chromosome.</title>
        <authorList>
            <person name="Serra L."/>
            <person name="Macchietto M."/>
            <person name="Macias-Munoz A."/>
            <person name="McGill C.J."/>
            <person name="Rodriguez I.M."/>
            <person name="Rodriguez B."/>
            <person name="Murad R."/>
            <person name="Mortazavi A."/>
        </authorList>
    </citation>
    <scope>NUCLEOTIDE SEQUENCE [LARGE SCALE GENOMIC DNA]</scope>
    <source>
        <strain evidence="15 16">ALL</strain>
    </source>
</reference>
<keyword evidence="16" id="KW-1185">Reference proteome</keyword>
<sequence>MFGRPKPQRLLADHVLHLNFQINTLKSELNENRKKIYSLEQQNKNLSVGCPKPDYSGASQYYASSTEEEITDLNRRFRDLYEKNRHVVMGALDELPEFADSEELKAKTVFSVIVLTYRSVHDTVKRDRVWSILDAAEDCNRGELDNALYRHLYNEAQSQHGMDNAKEVTSQIWSVLYDFPSLKTCTCFNRFILDCVDVVWAVVAGINGNQPRLKIEYESYQFDPAKHLRTPNSNPRASVIKRYLWPSLSEPTTGRIHLKAIVVT</sequence>
<comment type="similarity">
    <text evidence="4">Belongs to the MIEAP family.</text>
</comment>
<organism evidence="15 16">
    <name type="scientific">Steinernema carpocapsae</name>
    <name type="common">Entomopathogenic nematode</name>
    <dbReference type="NCBI Taxonomy" id="34508"/>
    <lineage>
        <taxon>Eukaryota</taxon>
        <taxon>Metazoa</taxon>
        <taxon>Ecdysozoa</taxon>
        <taxon>Nematoda</taxon>
        <taxon>Chromadorea</taxon>
        <taxon>Rhabditida</taxon>
        <taxon>Tylenchina</taxon>
        <taxon>Panagrolaimomorpha</taxon>
        <taxon>Strongyloidoidea</taxon>
        <taxon>Steinernematidae</taxon>
        <taxon>Steinernema</taxon>
    </lineage>
</organism>
<dbReference type="AlphaFoldDB" id="A0A4V6I7Z2"/>
<evidence type="ECO:0000256" key="7">
    <source>
        <dbReference type="ARBA" id="ARBA00022787"/>
    </source>
</evidence>
<evidence type="ECO:0000256" key="13">
    <source>
        <dbReference type="SAM" id="Coils"/>
    </source>
</evidence>
<reference evidence="15 16" key="1">
    <citation type="journal article" date="2015" name="Genome Biol.">
        <title>Comparative genomics of Steinernema reveals deeply conserved gene regulatory networks.</title>
        <authorList>
            <person name="Dillman A.R."/>
            <person name="Macchietto M."/>
            <person name="Porter C.F."/>
            <person name="Rogers A."/>
            <person name="Williams B."/>
            <person name="Antoshechkin I."/>
            <person name="Lee M.M."/>
            <person name="Goodwin Z."/>
            <person name="Lu X."/>
            <person name="Lewis E.E."/>
            <person name="Goodrich-Blair H."/>
            <person name="Stock S.P."/>
            <person name="Adams B.J."/>
            <person name="Sternberg P.W."/>
            <person name="Mortazavi A."/>
        </authorList>
    </citation>
    <scope>NUCLEOTIDE SEQUENCE [LARGE SCALE GENOMIC DNA]</scope>
    <source>
        <strain evidence="15 16">ALL</strain>
    </source>
</reference>
<evidence type="ECO:0000313" key="15">
    <source>
        <dbReference type="EMBL" id="TMS36003.1"/>
    </source>
</evidence>
<dbReference type="GO" id="GO:0008289">
    <property type="term" value="F:lipid binding"/>
    <property type="evidence" value="ECO:0007669"/>
    <property type="project" value="UniProtKB-KW"/>
</dbReference>
<comment type="subcellular location">
    <subcellularLocation>
        <location evidence="3">Cytoplasm</location>
    </subcellularLocation>
    <subcellularLocation>
        <location evidence="2">Mitochondrion matrix</location>
    </subcellularLocation>
    <subcellularLocation>
        <location evidence="1">Mitochondrion outer membrane</location>
    </subcellularLocation>
</comment>
<evidence type="ECO:0000256" key="5">
    <source>
        <dbReference type="ARBA" id="ARBA00019863"/>
    </source>
</evidence>
<evidence type="ECO:0000256" key="10">
    <source>
        <dbReference type="ARBA" id="ARBA00023128"/>
    </source>
</evidence>
<dbReference type="EMBL" id="CM016762">
    <property type="protein sequence ID" value="TMS36003.1"/>
    <property type="molecule type" value="Genomic_DNA"/>
</dbReference>
<evidence type="ECO:0000259" key="14">
    <source>
        <dbReference type="Pfam" id="PF16026"/>
    </source>
</evidence>
<feature type="domain" description="Mitochondria-eating protein C-terminal" evidence="14">
    <location>
        <begin position="72"/>
        <end position="264"/>
    </location>
</feature>
<evidence type="ECO:0000256" key="1">
    <source>
        <dbReference type="ARBA" id="ARBA00004294"/>
    </source>
</evidence>
<dbReference type="GO" id="GO:0035694">
    <property type="term" value="P:mitochondrial protein catabolic process"/>
    <property type="evidence" value="ECO:0007669"/>
    <property type="project" value="InterPro"/>
</dbReference>
<proteinExistence type="inferred from homology"/>
<evidence type="ECO:0000256" key="11">
    <source>
        <dbReference type="ARBA" id="ARBA00023136"/>
    </source>
</evidence>
<keyword evidence="8 13" id="KW-0175">Coiled coil</keyword>
<evidence type="ECO:0000256" key="9">
    <source>
        <dbReference type="ARBA" id="ARBA00023121"/>
    </source>
</evidence>
<keyword evidence="11" id="KW-0472">Membrane</keyword>
<dbReference type="GO" id="GO:0035695">
    <property type="term" value="P:mitophagy by internal vacuole formation"/>
    <property type="evidence" value="ECO:0007669"/>
    <property type="project" value="TreeGrafter"/>
</dbReference>
<gene>
    <name evidence="15" type="ORF">L596_003275</name>
</gene>
<evidence type="ECO:0000256" key="4">
    <source>
        <dbReference type="ARBA" id="ARBA00008233"/>
    </source>
</evidence>
<protein>
    <recommendedName>
        <fullName evidence="5">Mitochondria-eating protein</fullName>
    </recommendedName>
    <alternativeName>
        <fullName evidence="12">Spermatogenesis-associated protein 18</fullName>
    </alternativeName>
</protein>
<dbReference type="EMBL" id="AZBU02000001">
    <property type="protein sequence ID" value="TMS36003.1"/>
    <property type="molecule type" value="Genomic_DNA"/>
</dbReference>
<dbReference type="OrthoDB" id="6047381at2759"/>
<dbReference type="InterPro" id="IPR031981">
    <property type="entry name" value="MIEAP_C"/>
</dbReference>
<feature type="coiled-coil region" evidence="13">
    <location>
        <begin position="22"/>
        <end position="83"/>
    </location>
</feature>
<dbReference type="GO" id="GO:0005741">
    <property type="term" value="C:mitochondrial outer membrane"/>
    <property type="evidence" value="ECO:0007669"/>
    <property type="project" value="UniProtKB-SubCell"/>
</dbReference>
<evidence type="ECO:0000256" key="12">
    <source>
        <dbReference type="ARBA" id="ARBA00032687"/>
    </source>
</evidence>
<keyword evidence="6" id="KW-0963">Cytoplasm</keyword>
<evidence type="ECO:0000256" key="2">
    <source>
        <dbReference type="ARBA" id="ARBA00004305"/>
    </source>
</evidence>
<accession>A0A4V6I7Z2</accession>
<evidence type="ECO:0000256" key="8">
    <source>
        <dbReference type="ARBA" id="ARBA00023054"/>
    </source>
</evidence>
<keyword evidence="7" id="KW-1000">Mitochondrion outer membrane</keyword>
<dbReference type="PANTHER" id="PTHR21771">
    <property type="entry name" value="MITOCHONDRIA-EATING PROTEIN-RELATED"/>
    <property type="match status" value="1"/>
</dbReference>
<keyword evidence="10" id="KW-0496">Mitochondrion</keyword>
<comment type="caution">
    <text evidence="15">The sequence shown here is derived from an EMBL/GenBank/DDBJ whole genome shotgun (WGS) entry which is preliminary data.</text>
</comment>